<dbReference type="STRING" id="4097.A0A1S3Z5L8"/>
<dbReference type="InterPro" id="IPR036691">
    <property type="entry name" value="Endo/exonu/phosph_ase_sf"/>
</dbReference>
<dbReference type="Gene3D" id="3.60.10.10">
    <property type="entry name" value="Endonuclease/exonuclease/phosphatase"/>
    <property type="match status" value="1"/>
</dbReference>
<name>A0A1S3Z5L8_TOBAC</name>
<organism evidence="1">
    <name type="scientific">Nicotiana tabacum</name>
    <name type="common">Common tobacco</name>
    <dbReference type="NCBI Taxonomy" id="4097"/>
    <lineage>
        <taxon>Eukaryota</taxon>
        <taxon>Viridiplantae</taxon>
        <taxon>Streptophyta</taxon>
        <taxon>Embryophyta</taxon>
        <taxon>Tracheophyta</taxon>
        <taxon>Spermatophyta</taxon>
        <taxon>Magnoliopsida</taxon>
        <taxon>eudicotyledons</taxon>
        <taxon>Gunneridae</taxon>
        <taxon>Pentapetalae</taxon>
        <taxon>asterids</taxon>
        <taxon>lamiids</taxon>
        <taxon>Solanales</taxon>
        <taxon>Solanaceae</taxon>
        <taxon>Nicotianoideae</taxon>
        <taxon>Nicotianeae</taxon>
        <taxon>Nicotiana</taxon>
    </lineage>
</organism>
<gene>
    <name evidence="1" type="primary">LOC107783244</name>
</gene>
<sequence length="158" mass="17353">MGPKGELRESVVEIRWVNDILIAIKLVVGGSTLNVISAYVPQTGLDEEVKRRFWKALDEVVWGIPPTEKLFIGGDFNCHIGSFAGGYGEVHSGFGFGDRNGGGTSVLDFARAFELVIVNSIFRRGRKIWLLSGVWWLRIRLTIFASGGVIGGCSRIAR</sequence>
<dbReference type="RefSeq" id="XP_016459698.1">
    <property type="nucleotide sequence ID" value="XM_016604212.1"/>
</dbReference>
<evidence type="ECO:0000313" key="1">
    <source>
        <dbReference type="RefSeq" id="XP_016459698.1"/>
    </source>
</evidence>
<evidence type="ECO:0008006" key="2">
    <source>
        <dbReference type="Google" id="ProtNLM"/>
    </source>
</evidence>
<dbReference type="PANTHER" id="PTHR23227:SF67">
    <property type="entry name" value="CRANIOFACIAL DEVELOPMENT PROTEIN 2-LIKE"/>
    <property type="match status" value="1"/>
</dbReference>
<reference evidence="1" key="1">
    <citation type="submission" date="2025-08" db="UniProtKB">
        <authorList>
            <consortium name="RefSeq"/>
        </authorList>
    </citation>
    <scope>IDENTIFICATION</scope>
</reference>
<dbReference type="KEGG" id="nta:107783244"/>
<dbReference type="InterPro" id="IPR027124">
    <property type="entry name" value="Swc5/CFDP1/2"/>
</dbReference>
<dbReference type="AlphaFoldDB" id="A0A1S3Z5L8"/>
<protein>
    <recommendedName>
        <fullName evidence="2">Craniofacial development protein 2-like</fullName>
    </recommendedName>
</protein>
<dbReference type="PANTHER" id="PTHR23227">
    <property type="entry name" value="BUCENTAUR RELATED"/>
    <property type="match status" value="1"/>
</dbReference>
<dbReference type="OrthoDB" id="418748at2759"/>
<dbReference type="PaxDb" id="4097-A0A1S3Z5L8"/>
<accession>A0A1S3Z5L8</accession>
<dbReference type="SUPFAM" id="SSF56219">
    <property type="entry name" value="DNase I-like"/>
    <property type="match status" value="1"/>
</dbReference>
<proteinExistence type="predicted"/>